<feature type="transmembrane region" description="Helical" evidence="5">
    <location>
        <begin position="71"/>
        <end position="95"/>
    </location>
</feature>
<dbReference type="AlphaFoldDB" id="G4WV56"/>
<protein>
    <submittedName>
        <fullName evidence="7">RDD domain-containing protein</fullName>
    </submittedName>
</protein>
<reference evidence="7" key="1">
    <citation type="journal article" date="2004" name="Appl. Environ. Microbiol.">
        <title>Long-chain N-acyltyrosine synthases from environmental DNA.</title>
        <authorList>
            <person name="Brady S.F."/>
            <person name="Chao C.J."/>
            <person name="Clardy J."/>
        </authorList>
    </citation>
    <scope>NUCLEOTIDE SEQUENCE</scope>
</reference>
<name>G4WV56_9BACT</name>
<evidence type="ECO:0000256" key="3">
    <source>
        <dbReference type="ARBA" id="ARBA00022989"/>
    </source>
</evidence>
<dbReference type="InterPro" id="IPR010432">
    <property type="entry name" value="RDD"/>
</dbReference>
<feature type="transmembrane region" description="Helical" evidence="5">
    <location>
        <begin position="40"/>
        <end position="65"/>
    </location>
</feature>
<evidence type="ECO:0000259" key="6">
    <source>
        <dbReference type="Pfam" id="PF06271"/>
    </source>
</evidence>
<dbReference type="GO" id="GO:0016020">
    <property type="term" value="C:membrane"/>
    <property type="evidence" value="ECO:0007669"/>
    <property type="project" value="UniProtKB-SubCell"/>
</dbReference>
<dbReference type="PANTHER" id="PTHR38480">
    <property type="entry name" value="SLR0254 PROTEIN"/>
    <property type="match status" value="1"/>
</dbReference>
<feature type="domain" description="RDD" evidence="6">
    <location>
        <begin position="26"/>
        <end position="160"/>
    </location>
</feature>
<evidence type="ECO:0000313" key="7">
    <source>
        <dbReference type="EMBL" id="AEQ20308.1"/>
    </source>
</evidence>
<dbReference type="Pfam" id="PF06271">
    <property type="entry name" value="RDD"/>
    <property type="match status" value="1"/>
</dbReference>
<accession>G4WV56</accession>
<proteinExistence type="predicted"/>
<evidence type="ECO:0000256" key="2">
    <source>
        <dbReference type="ARBA" id="ARBA00022692"/>
    </source>
</evidence>
<evidence type="ECO:0000256" key="1">
    <source>
        <dbReference type="ARBA" id="ARBA00004141"/>
    </source>
</evidence>
<dbReference type="PANTHER" id="PTHR38480:SF1">
    <property type="entry name" value="SLR0254 PROTEIN"/>
    <property type="match status" value="1"/>
</dbReference>
<evidence type="ECO:0000256" key="5">
    <source>
        <dbReference type="SAM" id="Phobius"/>
    </source>
</evidence>
<sequence length="260" mass="28217">MFPDEPHPDQHTIETPEQMSLDLPMAGIGSRFLAMAVDTLIQIGIGLVALIAVGFLGFAGALSGIQQPSVWLVAGLVIVFFLLMYGYFAFFEIIWNGQTPGKRVAGIRVVKESGRPLTAAETIGRNLLRIVDELPAFYAVGVLVALLNSKNKRIGDFIAGSIVVREASLSELKPVWQTPDVAAAQSRPPLGGAMLSIEDLSLIDTFLNRRHSLTPDVRSQMALQILHRLKPKLLLPGDDNSSAESILESLAYERRSTGNS</sequence>
<keyword evidence="3 5" id="KW-1133">Transmembrane helix</keyword>
<reference evidence="7" key="2">
    <citation type="journal article" date="2011" name="J. Bacteriol.">
        <title>Long-chain N-acyl amino acid synthases are linked to the putative PEP-CTERM/exosortase protein-sorting system in Gram-negative bacteria.</title>
        <authorList>
            <person name="Craig J.W."/>
            <person name="Cherry M.A."/>
            <person name="Brady S.F."/>
        </authorList>
    </citation>
    <scope>NUCLEOTIDE SEQUENCE</scope>
</reference>
<keyword evidence="2 5" id="KW-0812">Transmembrane</keyword>
<organism evidence="7">
    <name type="scientific">uncultured bacterium CSLG10</name>
    <dbReference type="NCBI Taxonomy" id="1091576"/>
    <lineage>
        <taxon>Bacteria</taxon>
        <taxon>environmental samples</taxon>
    </lineage>
</organism>
<dbReference type="EMBL" id="JF429405">
    <property type="protein sequence ID" value="AEQ20308.1"/>
    <property type="molecule type" value="Genomic_DNA"/>
</dbReference>
<evidence type="ECO:0000256" key="4">
    <source>
        <dbReference type="ARBA" id="ARBA00023136"/>
    </source>
</evidence>
<keyword evidence="4 5" id="KW-0472">Membrane</keyword>
<comment type="subcellular location">
    <subcellularLocation>
        <location evidence="1">Membrane</location>
        <topology evidence="1">Multi-pass membrane protein</topology>
    </subcellularLocation>
</comment>